<dbReference type="EMBL" id="UYWY01001205">
    <property type="protein sequence ID" value="VDM26378.1"/>
    <property type="molecule type" value="Genomic_DNA"/>
</dbReference>
<evidence type="ECO:0000313" key="1">
    <source>
        <dbReference type="EMBL" id="VDM26378.1"/>
    </source>
</evidence>
<organism evidence="2 3">
    <name type="scientific">Toxocara canis</name>
    <name type="common">Canine roundworm</name>
    <dbReference type="NCBI Taxonomy" id="6265"/>
    <lineage>
        <taxon>Eukaryota</taxon>
        <taxon>Metazoa</taxon>
        <taxon>Ecdysozoa</taxon>
        <taxon>Nematoda</taxon>
        <taxon>Chromadorea</taxon>
        <taxon>Rhabditida</taxon>
        <taxon>Spirurina</taxon>
        <taxon>Ascaridomorpha</taxon>
        <taxon>Ascaridoidea</taxon>
        <taxon>Toxocaridae</taxon>
        <taxon>Toxocara</taxon>
    </lineage>
</organism>
<proteinExistence type="predicted"/>
<name>A0A183TZ75_TOXCA</name>
<evidence type="ECO:0000313" key="3">
    <source>
        <dbReference type="WBParaSite" id="TCNE_0000154401-mRNA-1"/>
    </source>
</evidence>
<dbReference type="WBParaSite" id="TCNE_0000154401-mRNA-1">
    <property type="protein sequence ID" value="TCNE_0000154401-mRNA-1"/>
    <property type="gene ID" value="TCNE_0000154401"/>
</dbReference>
<keyword evidence="2" id="KW-1185">Reference proteome</keyword>
<sequence>MVEEESYLVVSVYRSRKSFAKQRYKDAQQLPLQARKTLTTLACEHGPCGKRASGAPHKGVAWHALRTRTRHAAHHAHLLATLVS</sequence>
<dbReference type="AlphaFoldDB" id="A0A183TZ75"/>
<reference evidence="1 2" key="2">
    <citation type="submission" date="2018-11" db="EMBL/GenBank/DDBJ databases">
        <authorList>
            <consortium name="Pathogen Informatics"/>
        </authorList>
    </citation>
    <scope>NUCLEOTIDE SEQUENCE [LARGE SCALE GENOMIC DNA]</scope>
</reference>
<protein>
    <submittedName>
        <fullName evidence="3">Transposase</fullName>
    </submittedName>
</protein>
<evidence type="ECO:0000313" key="2">
    <source>
        <dbReference type="Proteomes" id="UP000050794"/>
    </source>
</evidence>
<dbReference type="Proteomes" id="UP000050794">
    <property type="component" value="Unassembled WGS sequence"/>
</dbReference>
<accession>A0A183TZ75</accession>
<gene>
    <name evidence="1" type="ORF">TCNE_LOCUS1545</name>
</gene>
<reference evidence="3" key="1">
    <citation type="submission" date="2016-06" db="UniProtKB">
        <authorList>
            <consortium name="WormBaseParasite"/>
        </authorList>
    </citation>
    <scope>IDENTIFICATION</scope>
</reference>